<dbReference type="NCBIfam" id="TIGR00254">
    <property type="entry name" value="GGDEF"/>
    <property type="match status" value="1"/>
</dbReference>
<dbReference type="InterPro" id="IPR001633">
    <property type="entry name" value="EAL_dom"/>
</dbReference>
<dbReference type="CDD" id="cd01949">
    <property type="entry name" value="GGDEF"/>
    <property type="match status" value="1"/>
</dbReference>
<dbReference type="InterPro" id="IPR029787">
    <property type="entry name" value="Nucleotide_cyclase"/>
</dbReference>
<proteinExistence type="predicted"/>
<comment type="caution">
    <text evidence="3">The sequence shown here is derived from an EMBL/GenBank/DDBJ whole genome shotgun (WGS) entry which is preliminary data.</text>
</comment>
<dbReference type="RefSeq" id="WP_119365653.1">
    <property type="nucleotide sequence ID" value="NZ_QXDJ01000001.1"/>
</dbReference>
<accession>A0A399ITD7</accession>
<dbReference type="Proteomes" id="UP000265930">
    <property type="component" value="Unassembled WGS sequence"/>
</dbReference>
<dbReference type="SMART" id="SM00267">
    <property type="entry name" value="GGDEF"/>
    <property type="match status" value="1"/>
</dbReference>
<name>A0A399ITD7_9CLOT</name>
<reference evidence="3 4" key="1">
    <citation type="submission" date="2018-08" db="EMBL/GenBank/DDBJ databases">
        <title>Genome of Clostridium chromiireducens C1, DSM12136.</title>
        <authorList>
            <person name="Xing M."/>
            <person name="Wei Y."/>
            <person name="Ang E.L."/>
            <person name="Zhao H."/>
            <person name="Zhang Y."/>
        </authorList>
    </citation>
    <scope>NUCLEOTIDE SEQUENCE [LARGE SCALE GENOMIC DNA]</scope>
    <source>
        <strain evidence="3 4">C1</strain>
    </source>
</reference>
<dbReference type="PROSITE" id="PS50887">
    <property type="entry name" value="GGDEF"/>
    <property type="match status" value="1"/>
</dbReference>
<dbReference type="AlphaFoldDB" id="A0A399ITD7"/>
<dbReference type="CDD" id="cd01948">
    <property type="entry name" value="EAL"/>
    <property type="match status" value="1"/>
</dbReference>
<evidence type="ECO:0000313" key="3">
    <source>
        <dbReference type="EMBL" id="RII36331.1"/>
    </source>
</evidence>
<dbReference type="SUPFAM" id="SSF141868">
    <property type="entry name" value="EAL domain-like"/>
    <property type="match status" value="1"/>
</dbReference>
<protein>
    <submittedName>
        <fullName evidence="3">Bifunctional diguanylate cyclase/phosphodiesterase</fullName>
    </submittedName>
</protein>
<dbReference type="GO" id="GO:0071111">
    <property type="term" value="F:cyclic-guanylate-specific phosphodiesterase activity"/>
    <property type="evidence" value="ECO:0007669"/>
    <property type="project" value="InterPro"/>
</dbReference>
<evidence type="ECO:0000313" key="4">
    <source>
        <dbReference type="Proteomes" id="UP000265930"/>
    </source>
</evidence>
<organism evidence="3 4">
    <name type="scientific">Clostridium chromiireducens</name>
    <dbReference type="NCBI Taxonomy" id="225345"/>
    <lineage>
        <taxon>Bacteria</taxon>
        <taxon>Bacillati</taxon>
        <taxon>Bacillota</taxon>
        <taxon>Clostridia</taxon>
        <taxon>Eubacteriales</taxon>
        <taxon>Clostridiaceae</taxon>
        <taxon>Clostridium</taxon>
    </lineage>
</organism>
<dbReference type="InterPro" id="IPR043128">
    <property type="entry name" value="Rev_trsase/Diguanyl_cyclase"/>
</dbReference>
<dbReference type="SUPFAM" id="SSF55073">
    <property type="entry name" value="Nucleotide cyclase"/>
    <property type="match status" value="1"/>
</dbReference>
<dbReference type="PANTHER" id="PTHR33121">
    <property type="entry name" value="CYCLIC DI-GMP PHOSPHODIESTERASE PDEF"/>
    <property type="match status" value="1"/>
</dbReference>
<gene>
    <name evidence="3" type="ORF">D2A34_02825</name>
</gene>
<evidence type="ECO:0000259" key="1">
    <source>
        <dbReference type="PROSITE" id="PS50883"/>
    </source>
</evidence>
<dbReference type="InterPro" id="IPR050706">
    <property type="entry name" value="Cyclic-di-GMP_PDE-like"/>
</dbReference>
<evidence type="ECO:0000259" key="2">
    <source>
        <dbReference type="PROSITE" id="PS50887"/>
    </source>
</evidence>
<dbReference type="Gene3D" id="3.30.70.270">
    <property type="match status" value="1"/>
</dbReference>
<sequence length="477" mass="55737">MNRVKVLNLNKQYGFERNKEILCKTKGRINNEKSNIEIKYINMLNKYDVLTKLPNSMYFFEKLNLALEKNKINHKKGAVIYIDIDNCKVINDNWGYNVGDAILKLFSELLYNCIGKESDLARLNGDEFAIIVYEYNSEVEIENLCRRIYRELKKPFKILNEKIQITVSMGIAIFPNNSLNADELLKFCDFAMYKSKNMGKSTYTFFSNETLDSYYREVLIKNELENAINKGELDIFYQPQINIVSNEIIGIEALLRWNNKKLGSVSPAEFIPIAEETGYIIKIGDWVIDKALEQASKWREKGYKFNNISVNISPIQMREIDFKDTLLNYCFKHNIHPNLFEIEITEGTLIDVCKERVQVLDELMNSGVNIAIDDFGTGYSSLSYLVDIPINTLKIDKTFIDNIENYKNKVLIKNIVNLSKDLKYKIITEGVETREQMKLLFELGCNIFQGFYFSKPLPWQQMEDLLKNHNNYIKRYR</sequence>
<dbReference type="InterPro" id="IPR035919">
    <property type="entry name" value="EAL_sf"/>
</dbReference>
<dbReference type="Gene3D" id="3.20.20.450">
    <property type="entry name" value="EAL domain"/>
    <property type="match status" value="1"/>
</dbReference>
<dbReference type="SMART" id="SM00052">
    <property type="entry name" value="EAL"/>
    <property type="match status" value="1"/>
</dbReference>
<dbReference type="Pfam" id="PF00563">
    <property type="entry name" value="EAL"/>
    <property type="match status" value="1"/>
</dbReference>
<dbReference type="Pfam" id="PF00990">
    <property type="entry name" value="GGDEF"/>
    <property type="match status" value="1"/>
</dbReference>
<feature type="domain" description="GGDEF" evidence="2">
    <location>
        <begin position="75"/>
        <end position="208"/>
    </location>
</feature>
<dbReference type="PANTHER" id="PTHR33121:SF70">
    <property type="entry name" value="SIGNALING PROTEIN YKOW"/>
    <property type="match status" value="1"/>
</dbReference>
<dbReference type="EMBL" id="QXDJ01000001">
    <property type="protein sequence ID" value="RII36331.1"/>
    <property type="molecule type" value="Genomic_DNA"/>
</dbReference>
<feature type="domain" description="EAL" evidence="1">
    <location>
        <begin position="217"/>
        <end position="470"/>
    </location>
</feature>
<dbReference type="PROSITE" id="PS50883">
    <property type="entry name" value="EAL"/>
    <property type="match status" value="1"/>
</dbReference>
<dbReference type="InterPro" id="IPR000160">
    <property type="entry name" value="GGDEF_dom"/>
</dbReference>